<dbReference type="AlphaFoldDB" id="A0A813J8T0"/>
<dbReference type="EMBL" id="CAJNNW010020625">
    <property type="protein sequence ID" value="CAE8666547.1"/>
    <property type="molecule type" value="Genomic_DNA"/>
</dbReference>
<dbReference type="OMA" id="NEVHDIW"/>
<sequence length="162" mass="18429">FFNGSHDQLQAQIRTILEDHSMFDFLCERTFDSYDVQGSGAVTLPTVAPMIQNILRSLDQPVSSDAVYSVWKQHCDPEMHNMTLSHFRPFVRSLFQDYLRDSELKQRQPAVTRPEPTPLPVARQMAQEPAQVQLPVDQVSDFQELASEAVRLSPKAARGNSR</sequence>
<dbReference type="EMBL" id="CAJNNV010009566">
    <property type="protein sequence ID" value="CAE8597538.1"/>
    <property type="molecule type" value="Genomic_DNA"/>
</dbReference>
<name>A0A813J8T0_POLGL</name>
<dbReference type="Proteomes" id="UP000626109">
    <property type="component" value="Unassembled WGS sequence"/>
</dbReference>
<accession>A0A813J8T0</accession>
<feature type="non-terminal residue" evidence="3">
    <location>
        <position position="162"/>
    </location>
</feature>
<proteinExistence type="predicted"/>
<dbReference type="Proteomes" id="UP000654075">
    <property type="component" value="Unassembled WGS sequence"/>
</dbReference>
<protein>
    <recommendedName>
        <fullName evidence="6">EF-hand domain-containing protein</fullName>
    </recommendedName>
</protein>
<keyword evidence="5" id="KW-1185">Reference proteome</keyword>
<evidence type="ECO:0000313" key="4">
    <source>
        <dbReference type="Proteomes" id="UP000626109"/>
    </source>
</evidence>
<gene>
    <name evidence="2" type="ORF">PGLA1383_LOCUS15980</name>
    <name evidence="3" type="ORF">PGLA2088_LOCUS16318</name>
</gene>
<feature type="region of interest" description="Disordered" evidence="1">
    <location>
        <begin position="105"/>
        <end position="129"/>
    </location>
</feature>
<evidence type="ECO:0000313" key="3">
    <source>
        <dbReference type="EMBL" id="CAE8666547.1"/>
    </source>
</evidence>
<comment type="caution">
    <text evidence="3">The sequence shown here is derived from an EMBL/GenBank/DDBJ whole genome shotgun (WGS) entry which is preliminary data.</text>
</comment>
<organism evidence="3 4">
    <name type="scientific">Polarella glacialis</name>
    <name type="common">Dinoflagellate</name>
    <dbReference type="NCBI Taxonomy" id="89957"/>
    <lineage>
        <taxon>Eukaryota</taxon>
        <taxon>Sar</taxon>
        <taxon>Alveolata</taxon>
        <taxon>Dinophyceae</taxon>
        <taxon>Suessiales</taxon>
        <taxon>Suessiaceae</taxon>
        <taxon>Polarella</taxon>
    </lineage>
</organism>
<evidence type="ECO:0000256" key="1">
    <source>
        <dbReference type="SAM" id="MobiDB-lite"/>
    </source>
</evidence>
<evidence type="ECO:0000313" key="5">
    <source>
        <dbReference type="Proteomes" id="UP000654075"/>
    </source>
</evidence>
<evidence type="ECO:0000313" key="2">
    <source>
        <dbReference type="EMBL" id="CAE8597538.1"/>
    </source>
</evidence>
<evidence type="ECO:0008006" key="6">
    <source>
        <dbReference type="Google" id="ProtNLM"/>
    </source>
</evidence>
<feature type="non-terminal residue" evidence="3">
    <location>
        <position position="1"/>
    </location>
</feature>
<reference evidence="3" key="1">
    <citation type="submission" date="2021-02" db="EMBL/GenBank/DDBJ databases">
        <authorList>
            <person name="Dougan E. K."/>
            <person name="Rhodes N."/>
            <person name="Thang M."/>
            <person name="Chan C."/>
        </authorList>
    </citation>
    <scope>NUCLEOTIDE SEQUENCE</scope>
</reference>